<evidence type="ECO:0000256" key="1">
    <source>
        <dbReference type="ARBA" id="ARBA00004383"/>
    </source>
</evidence>
<feature type="compositionally biased region" description="Low complexity" evidence="12">
    <location>
        <begin position="33"/>
        <end position="59"/>
    </location>
</feature>
<dbReference type="EMBL" id="PVLF01000015">
    <property type="protein sequence ID" value="PRH81940.1"/>
    <property type="molecule type" value="Genomic_DNA"/>
</dbReference>
<keyword evidence="5" id="KW-1003">Cell membrane</keyword>
<dbReference type="GO" id="GO:0015031">
    <property type="term" value="P:protein transport"/>
    <property type="evidence" value="ECO:0007669"/>
    <property type="project" value="UniProtKB-KW"/>
</dbReference>
<keyword evidence="4" id="KW-0813">Transport</keyword>
<protein>
    <recommendedName>
        <fullName evidence="3">Protein TonB</fullName>
    </recommendedName>
</protein>
<evidence type="ECO:0000256" key="4">
    <source>
        <dbReference type="ARBA" id="ARBA00022448"/>
    </source>
</evidence>
<dbReference type="PANTHER" id="PTHR33446:SF8">
    <property type="entry name" value="PROTEIN TONB"/>
    <property type="match status" value="1"/>
</dbReference>
<evidence type="ECO:0000256" key="7">
    <source>
        <dbReference type="ARBA" id="ARBA00022692"/>
    </source>
</evidence>
<dbReference type="AlphaFoldDB" id="A0A2P6M7J1"/>
<feature type="region of interest" description="Disordered" evidence="12">
    <location>
        <begin position="31"/>
        <end position="59"/>
    </location>
</feature>
<dbReference type="RefSeq" id="WP_106990906.1">
    <property type="nucleotide sequence ID" value="NZ_JAVEVW010000143.1"/>
</dbReference>
<dbReference type="NCBIfam" id="TIGR01352">
    <property type="entry name" value="tonB_Cterm"/>
    <property type="match status" value="1"/>
</dbReference>
<name>A0A2P6M7J1_9GAMM</name>
<proteinExistence type="inferred from homology"/>
<evidence type="ECO:0000313" key="14">
    <source>
        <dbReference type="EMBL" id="PRH81940.1"/>
    </source>
</evidence>
<keyword evidence="8" id="KW-0677">Repeat</keyword>
<dbReference type="GO" id="GO:0031992">
    <property type="term" value="F:energy transducer activity"/>
    <property type="evidence" value="ECO:0007669"/>
    <property type="project" value="TreeGrafter"/>
</dbReference>
<keyword evidence="11" id="KW-0472">Membrane</keyword>
<reference evidence="14 15" key="1">
    <citation type="submission" date="2018-03" db="EMBL/GenBank/DDBJ databases">
        <title>Arenimonas caeni sp. nov., isolated from activated sludge.</title>
        <authorList>
            <person name="Liu H."/>
        </authorList>
    </citation>
    <scope>NUCLEOTIDE SEQUENCE [LARGE SCALE GENOMIC DNA]</scope>
    <source>
        <strain evidence="15">z29</strain>
    </source>
</reference>
<evidence type="ECO:0000313" key="15">
    <source>
        <dbReference type="Proteomes" id="UP000241736"/>
    </source>
</evidence>
<keyword evidence="15" id="KW-1185">Reference proteome</keyword>
<evidence type="ECO:0000256" key="6">
    <source>
        <dbReference type="ARBA" id="ARBA00022519"/>
    </source>
</evidence>
<comment type="caution">
    <text evidence="14">The sequence shown here is derived from an EMBL/GenBank/DDBJ whole genome shotgun (WGS) entry which is preliminary data.</text>
</comment>
<dbReference type="PANTHER" id="PTHR33446">
    <property type="entry name" value="PROTEIN TONB-RELATED"/>
    <property type="match status" value="1"/>
</dbReference>
<keyword evidence="6" id="KW-0997">Cell inner membrane</keyword>
<evidence type="ECO:0000256" key="12">
    <source>
        <dbReference type="SAM" id="MobiDB-lite"/>
    </source>
</evidence>
<keyword evidence="7" id="KW-0812">Transmembrane</keyword>
<evidence type="ECO:0000259" key="13">
    <source>
        <dbReference type="PROSITE" id="PS52015"/>
    </source>
</evidence>
<feature type="compositionally biased region" description="Low complexity" evidence="12">
    <location>
        <begin position="193"/>
        <end position="225"/>
    </location>
</feature>
<dbReference type="Proteomes" id="UP000241736">
    <property type="component" value="Unassembled WGS sequence"/>
</dbReference>
<evidence type="ECO:0000256" key="10">
    <source>
        <dbReference type="ARBA" id="ARBA00022989"/>
    </source>
</evidence>
<organism evidence="14 15">
    <name type="scientific">Arenimonas caeni</name>
    <dbReference type="NCBI Taxonomy" id="2058085"/>
    <lineage>
        <taxon>Bacteria</taxon>
        <taxon>Pseudomonadati</taxon>
        <taxon>Pseudomonadota</taxon>
        <taxon>Gammaproteobacteria</taxon>
        <taxon>Lysobacterales</taxon>
        <taxon>Lysobacteraceae</taxon>
        <taxon>Arenimonas</taxon>
    </lineage>
</organism>
<dbReference type="InterPro" id="IPR006260">
    <property type="entry name" value="TonB/TolA_C"/>
</dbReference>
<dbReference type="GO" id="GO:0098797">
    <property type="term" value="C:plasma membrane protein complex"/>
    <property type="evidence" value="ECO:0007669"/>
    <property type="project" value="TreeGrafter"/>
</dbReference>
<evidence type="ECO:0000256" key="5">
    <source>
        <dbReference type="ARBA" id="ARBA00022475"/>
    </source>
</evidence>
<keyword evidence="10" id="KW-1133">Transmembrane helix</keyword>
<dbReference type="PROSITE" id="PS52015">
    <property type="entry name" value="TONB_CTD"/>
    <property type="match status" value="1"/>
</dbReference>
<dbReference type="InterPro" id="IPR037682">
    <property type="entry name" value="TonB_C"/>
</dbReference>
<feature type="domain" description="TonB C-terminal" evidence="13">
    <location>
        <begin position="250"/>
        <end position="334"/>
    </location>
</feature>
<dbReference type="GO" id="GO:0055085">
    <property type="term" value="P:transmembrane transport"/>
    <property type="evidence" value="ECO:0007669"/>
    <property type="project" value="InterPro"/>
</dbReference>
<evidence type="ECO:0000256" key="11">
    <source>
        <dbReference type="ARBA" id="ARBA00023136"/>
    </source>
</evidence>
<feature type="compositionally biased region" description="Low complexity" evidence="12">
    <location>
        <begin position="174"/>
        <end position="185"/>
    </location>
</feature>
<keyword evidence="9" id="KW-0653">Protein transport</keyword>
<dbReference type="Pfam" id="PF03544">
    <property type="entry name" value="TonB_C"/>
    <property type="match status" value="1"/>
</dbReference>
<comment type="subcellular location">
    <subcellularLocation>
        <location evidence="1">Cell inner membrane</location>
        <topology evidence="1">Single-pass membrane protein</topology>
        <orientation evidence="1">Periplasmic side</orientation>
    </subcellularLocation>
</comment>
<dbReference type="InterPro" id="IPR051045">
    <property type="entry name" value="TonB-dependent_transducer"/>
</dbReference>
<evidence type="ECO:0000256" key="8">
    <source>
        <dbReference type="ARBA" id="ARBA00022737"/>
    </source>
</evidence>
<dbReference type="SUPFAM" id="SSF74653">
    <property type="entry name" value="TolA/TonB C-terminal domain"/>
    <property type="match status" value="1"/>
</dbReference>
<accession>A0A2P6M7J1</accession>
<gene>
    <name evidence="14" type="ORF">C6N40_10135</name>
</gene>
<evidence type="ECO:0000256" key="2">
    <source>
        <dbReference type="ARBA" id="ARBA00006555"/>
    </source>
</evidence>
<dbReference type="Gene3D" id="3.30.2420.10">
    <property type="entry name" value="TonB"/>
    <property type="match status" value="1"/>
</dbReference>
<evidence type="ECO:0000256" key="9">
    <source>
        <dbReference type="ARBA" id="ARBA00022927"/>
    </source>
</evidence>
<evidence type="ECO:0000256" key="3">
    <source>
        <dbReference type="ARBA" id="ARBA00022362"/>
    </source>
</evidence>
<sequence>MTAEPTSSSRALRWGIVLALGLGLAACSKEEAAPAPAGAPAPAAAQPAGPSAEEVAAQEAAEAAEAALKGLSIDELRSRGSDALREQRLYAPAGDNAMEYYLALREKSEKPDASAEMALIDLMPYAIIAAEQAIGREDFVEADRLRSLIERSDAQTPALPRIKDSIAKGRAGVAERAQQEAAQAAQREREAELAAQRAAQEAAAAAAAATQPAPTPAPVATQPAQPATPAPTEPAATQPAQPPAPEPTVARASNPVPVRAPQPSYPRAAYRSGVSGEVTVEIAIAANGSVTDVRVIRSQPRGTFDREVINTVRDWQFEPMDGPATLTRTFSFKP</sequence>
<dbReference type="OrthoDB" id="1628901at2"/>
<comment type="similarity">
    <text evidence="2">Belongs to the TonB family.</text>
</comment>
<feature type="region of interest" description="Disordered" evidence="12">
    <location>
        <begin position="170"/>
        <end position="266"/>
    </location>
</feature>